<evidence type="ECO:0000256" key="4">
    <source>
        <dbReference type="ARBA" id="ARBA00005420"/>
    </source>
</evidence>
<dbReference type="GO" id="GO:0019432">
    <property type="term" value="P:triglyceride biosynthetic process"/>
    <property type="evidence" value="ECO:0007669"/>
    <property type="project" value="TreeGrafter"/>
</dbReference>
<evidence type="ECO:0000256" key="14">
    <source>
        <dbReference type="RuleBase" id="RU367023"/>
    </source>
</evidence>
<evidence type="ECO:0000256" key="6">
    <source>
        <dbReference type="ARBA" id="ARBA00022679"/>
    </source>
</evidence>
<keyword evidence="5" id="KW-0444">Lipid biosynthesis</keyword>
<evidence type="ECO:0000313" key="15">
    <source>
        <dbReference type="EMBL" id="AYE66856.1"/>
    </source>
</evidence>
<keyword evidence="9 14" id="KW-0256">Endoplasmic reticulum</keyword>
<dbReference type="GO" id="GO:0004144">
    <property type="term" value="F:diacylglycerol O-acyltransferase activity"/>
    <property type="evidence" value="ECO:0007669"/>
    <property type="project" value="UniProtKB-ARBA"/>
</dbReference>
<comment type="pathway">
    <text evidence="3">Lipid metabolism.</text>
</comment>
<dbReference type="Pfam" id="PF03982">
    <property type="entry name" value="DAGAT"/>
    <property type="match status" value="1"/>
</dbReference>
<dbReference type="GO" id="GO:0006071">
    <property type="term" value="P:glycerol metabolic process"/>
    <property type="evidence" value="ECO:0007669"/>
    <property type="project" value="UniProtKB-KW"/>
</dbReference>
<evidence type="ECO:0000256" key="13">
    <source>
        <dbReference type="ARBA" id="ARBA00023315"/>
    </source>
</evidence>
<evidence type="ECO:0000256" key="7">
    <source>
        <dbReference type="ARBA" id="ARBA00022692"/>
    </source>
</evidence>
<keyword evidence="13 15" id="KW-0012">Acyltransferase</keyword>
<evidence type="ECO:0000256" key="5">
    <source>
        <dbReference type="ARBA" id="ARBA00022516"/>
    </source>
</evidence>
<dbReference type="AlphaFoldDB" id="A0A386RU68"/>
<sequence length="355" mass="39519">MELASAKSSFLSAWQLAWAKLSWATSLILPKAAAIYTVGIYFSTPQCWLFTLYLLFCEDVLIRLLVAGYLAWIFVGPGRDAAKNVTWRPYMRRWGLWNYLAAYFRAELVKTAELDPSKSYLFGVHPHGVLTMASWINFSTESTGFSDKFPGIEMHVGTLNWNFVTPIAREFLLMHGACDVTRDTLCALLSRPGRAVMVAIGGAAEALHAFPGTYDLVLAKRKGFVKVAMMTGASLVPVLCFGENEVMTTVKVEHGSFTHKLQRFLKGIVGFTIPVCYGRGLFGIRYGILPNPVRHVTVVGAPIDIPKFTGDLHSEEGQAAVNRAHAKYIAALQALWEQHKDQYAKQRRSSLHIIE</sequence>
<evidence type="ECO:0000256" key="10">
    <source>
        <dbReference type="ARBA" id="ARBA00022989"/>
    </source>
</evidence>
<evidence type="ECO:0000256" key="12">
    <source>
        <dbReference type="ARBA" id="ARBA00023136"/>
    </source>
</evidence>
<keyword evidence="11" id="KW-0443">Lipid metabolism</keyword>
<keyword evidence="12 14" id="KW-0472">Membrane</keyword>
<organism evidence="15">
    <name type="scientific">Lobosphaera incisa</name>
    <dbReference type="NCBI Taxonomy" id="312850"/>
    <lineage>
        <taxon>Eukaryota</taxon>
        <taxon>Viridiplantae</taxon>
        <taxon>Chlorophyta</taxon>
        <taxon>core chlorophytes</taxon>
        <taxon>Trebouxiophyceae</taxon>
        <taxon>Trebouxiales</taxon>
        <taxon>Trebouxiaceae</taxon>
        <taxon>Lobosphaera</taxon>
    </lineage>
</organism>
<reference evidence="16" key="2">
    <citation type="journal article" date="2018" name="BMC Plant Biol.">
        <title>The type 2 acyl-CoA:diacylglycerol acyltransferase family of the oleaginous microalga Lobosphaera incisa.</title>
        <authorList>
            <person name="Zienkiewicz K."/>
            <person name="Benning U."/>
            <person name="Siegler H."/>
            <person name="Feussner I."/>
        </authorList>
    </citation>
    <scope>NUCLEOTIDE SEQUENCE</scope>
</reference>
<evidence type="ECO:0000256" key="11">
    <source>
        <dbReference type="ARBA" id="ARBA00023098"/>
    </source>
</evidence>
<dbReference type="PANTHER" id="PTHR12317">
    <property type="entry name" value="DIACYLGLYCEROL O-ACYLTRANSFERASE"/>
    <property type="match status" value="1"/>
</dbReference>
<name>A0A386RU68_9CHLO</name>
<evidence type="ECO:0000256" key="9">
    <source>
        <dbReference type="ARBA" id="ARBA00022824"/>
    </source>
</evidence>
<evidence type="ECO:0000256" key="3">
    <source>
        <dbReference type="ARBA" id="ARBA00005189"/>
    </source>
</evidence>
<accession>A0A386RU68</accession>
<keyword evidence="10 14" id="KW-1133">Transmembrane helix</keyword>
<dbReference type="CDD" id="cd07987">
    <property type="entry name" value="LPLAT_MGAT-like"/>
    <property type="match status" value="1"/>
</dbReference>
<dbReference type="EC" id="2.3.1.-" evidence="14"/>
<dbReference type="EMBL" id="MH290880">
    <property type="protein sequence ID" value="AZI70897.1"/>
    <property type="molecule type" value="mRNA"/>
</dbReference>
<comment type="subcellular location">
    <subcellularLocation>
        <location evidence="1 14">Endoplasmic reticulum membrane</location>
        <topology evidence="1 14">Multi-pass membrane protein</topology>
    </subcellularLocation>
</comment>
<feature type="transmembrane region" description="Helical" evidence="14">
    <location>
        <begin position="48"/>
        <end position="75"/>
    </location>
</feature>
<reference evidence="15" key="1">
    <citation type="submission" date="2017-11" db="EMBL/GenBank/DDBJ databases">
        <authorList>
            <person name="Han C.G."/>
        </authorList>
    </citation>
    <scope>NUCLEOTIDE SEQUENCE</scope>
</reference>
<keyword evidence="6 14" id="KW-0808">Transferase</keyword>
<dbReference type="EMBL" id="MG558459">
    <property type="protein sequence ID" value="AYE66856.1"/>
    <property type="molecule type" value="Genomic_DNA"/>
</dbReference>
<dbReference type="GO" id="GO:0005789">
    <property type="term" value="C:endoplasmic reticulum membrane"/>
    <property type="evidence" value="ECO:0007669"/>
    <property type="project" value="UniProtKB-SubCell"/>
</dbReference>
<protein>
    <recommendedName>
        <fullName evidence="14">Acyltransferase</fullName>
        <ecNumber evidence="14">2.3.1.-</ecNumber>
    </recommendedName>
</protein>
<evidence type="ECO:0000313" key="16">
    <source>
        <dbReference type="EMBL" id="AZI70897.1"/>
    </source>
</evidence>
<dbReference type="PANTHER" id="PTHR12317:SF0">
    <property type="entry name" value="ACYLTRANSFERASE"/>
    <property type="match status" value="1"/>
</dbReference>
<evidence type="ECO:0000256" key="8">
    <source>
        <dbReference type="ARBA" id="ARBA00022798"/>
    </source>
</evidence>
<keyword evidence="8" id="KW-0319">Glycerol metabolism</keyword>
<comment type="pathway">
    <text evidence="2">Glycerolipid metabolism; triacylglycerol biosynthesis.</text>
</comment>
<keyword evidence="7 14" id="KW-0812">Transmembrane</keyword>
<evidence type="ECO:0000256" key="1">
    <source>
        <dbReference type="ARBA" id="ARBA00004477"/>
    </source>
</evidence>
<dbReference type="InterPro" id="IPR007130">
    <property type="entry name" value="DAGAT"/>
</dbReference>
<dbReference type="BRENDA" id="2.3.1.20">
    <property type="organism ID" value="11484"/>
</dbReference>
<comment type="similarity">
    <text evidence="4 14">Belongs to the diacylglycerol acyltransferase family.</text>
</comment>
<comment type="caution">
    <text evidence="14">Lacks conserved residue(s) required for the propagation of feature annotation.</text>
</comment>
<evidence type="ECO:0000256" key="2">
    <source>
        <dbReference type="ARBA" id="ARBA00004771"/>
    </source>
</evidence>
<proteinExistence type="evidence at transcript level"/>